<keyword evidence="2" id="KW-1185">Reference proteome</keyword>
<evidence type="ECO:0000313" key="1">
    <source>
        <dbReference type="EMBL" id="QYM93157.1"/>
    </source>
</evidence>
<protein>
    <submittedName>
        <fullName evidence="1">Uncharacterized protein</fullName>
    </submittedName>
</protein>
<dbReference type="Proteomes" id="UP000824976">
    <property type="component" value="Chromosome"/>
</dbReference>
<name>A0ABX8VZG4_9GAMM</name>
<sequence>MGSFFNIGRKPCNYSYGDRSLTVGLDRSSSNALEALFDDALLEHYPDIHEKIMLYLPLDQITLAELEKEEFNVAIKTIRECINNQTELTQGQVFQKLTWDEYIEPLIQQDERYQQQS</sequence>
<accession>A0ABX8VZG4</accession>
<dbReference type="EMBL" id="CP040817">
    <property type="protein sequence ID" value="QYM93157.1"/>
    <property type="molecule type" value="Genomic_DNA"/>
</dbReference>
<reference evidence="1 2" key="1">
    <citation type="submission" date="2019-06" db="EMBL/GenBank/DDBJ databases">
        <title>Complete genome of Dickeya zeae PL65.</title>
        <authorList>
            <person name="Boluk G."/>
            <person name="Arif M."/>
        </authorList>
    </citation>
    <scope>NUCLEOTIDE SEQUENCE [LARGE SCALE GENOMIC DNA]</scope>
    <source>
        <strain evidence="1 2">PL65</strain>
    </source>
</reference>
<dbReference type="RefSeq" id="WP_220177137.1">
    <property type="nucleotide sequence ID" value="NZ_CP040817.1"/>
</dbReference>
<gene>
    <name evidence="1" type="ORF">FGI21_15445</name>
</gene>
<evidence type="ECO:0000313" key="2">
    <source>
        <dbReference type="Proteomes" id="UP000824976"/>
    </source>
</evidence>
<organism evidence="1 2">
    <name type="scientific">Dickeya zeae</name>
    <dbReference type="NCBI Taxonomy" id="204042"/>
    <lineage>
        <taxon>Bacteria</taxon>
        <taxon>Pseudomonadati</taxon>
        <taxon>Pseudomonadota</taxon>
        <taxon>Gammaproteobacteria</taxon>
        <taxon>Enterobacterales</taxon>
        <taxon>Pectobacteriaceae</taxon>
        <taxon>Dickeya</taxon>
    </lineage>
</organism>
<proteinExistence type="predicted"/>